<keyword evidence="3" id="KW-0808">Transferase</keyword>
<proteinExistence type="predicted"/>
<organism evidence="7 8">
    <name type="scientific">Methylobacterium brachiatum</name>
    <dbReference type="NCBI Taxonomy" id="269660"/>
    <lineage>
        <taxon>Bacteria</taxon>
        <taxon>Pseudomonadati</taxon>
        <taxon>Pseudomonadota</taxon>
        <taxon>Alphaproteobacteria</taxon>
        <taxon>Hyphomicrobiales</taxon>
        <taxon>Methylobacteriaceae</taxon>
        <taxon>Methylobacterium</taxon>
    </lineage>
</organism>
<dbReference type="RefSeq" id="WP_350379854.1">
    <property type="nucleotide sequence ID" value="NZ_JBELQD010000017.1"/>
</dbReference>
<dbReference type="PRINTS" id="PR00507">
    <property type="entry name" value="N12N6MTFRASE"/>
</dbReference>
<keyword evidence="2 7" id="KW-0489">Methyltransferase</keyword>
<feature type="domain" description="Type II methyltransferase M.TaqI-like" evidence="6">
    <location>
        <begin position="403"/>
        <end position="565"/>
    </location>
</feature>
<comment type="catalytic activity">
    <reaction evidence="5">
        <text>a 2'-deoxyadenosine in DNA + S-adenosyl-L-methionine = an N(6)-methyl-2'-deoxyadenosine in DNA + S-adenosyl-L-homocysteine + H(+)</text>
        <dbReference type="Rhea" id="RHEA:15197"/>
        <dbReference type="Rhea" id="RHEA-COMP:12418"/>
        <dbReference type="Rhea" id="RHEA-COMP:12419"/>
        <dbReference type="ChEBI" id="CHEBI:15378"/>
        <dbReference type="ChEBI" id="CHEBI:57856"/>
        <dbReference type="ChEBI" id="CHEBI:59789"/>
        <dbReference type="ChEBI" id="CHEBI:90615"/>
        <dbReference type="ChEBI" id="CHEBI:90616"/>
        <dbReference type="EC" id="2.1.1.72"/>
    </reaction>
</comment>
<comment type="caution">
    <text evidence="7">The sequence shown here is derived from an EMBL/GenBank/DDBJ whole genome shotgun (WGS) entry which is preliminary data.</text>
</comment>
<dbReference type="InterPro" id="IPR050953">
    <property type="entry name" value="N4_N6_ade-DNA_methylase"/>
</dbReference>
<evidence type="ECO:0000256" key="5">
    <source>
        <dbReference type="ARBA" id="ARBA00047942"/>
    </source>
</evidence>
<evidence type="ECO:0000256" key="4">
    <source>
        <dbReference type="ARBA" id="ARBA00022691"/>
    </source>
</evidence>
<dbReference type="EMBL" id="JBELQD010000017">
    <property type="protein sequence ID" value="MER2289841.1"/>
    <property type="molecule type" value="Genomic_DNA"/>
</dbReference>
<dbReference type="InterPro" id="IPR029063">
    <property type="entry name" value="SAM-dependent_MTases_sf"/>
</dbReference>
<name>A0ABV1R539_9HYPH</name>
<dbReference type="Gene3D" id="3.40.50.150">
    <property type="entry name" value="Vaccinia Virus protein VP39"/>
    <property type="match status" value="1"/>
</dbReference>
<evidence type="ECO:0000256" key="3">
    <source>
        <dbReference type="ARBA" id="ARBA00022679"/>
    </source>
</evidence>
<dbReference type="EC" id="2.1.1.72" evidence="1"/>
<evidence type="ECO:0000256" key="1">
    <source>
        <dbReference type="ARBA" id="ARBA00011900"/>
    </source>
</evidence>
<protein>
    <recommendedName>
        <fullName evidence="1">site-specific DNA-methyltransferase (adenine-specific)</fullName>
        <ecNumber evidence="1">2.1.1.72</ecNumber>
    </recommendedName>
</protein>
<gene>
    <name evidence="7" type="ORF">ABS770_16360</name>
</gene>
<accession>A0ABV1R539</accession>
<dbReference type="GO" id="GO:0032259">
    <property type="term" value="P:methylation"/>
    <property type="evidence" value="ECO:0007669"/>
    <property type="project" value="UniProtKB-KW"/>
</dbReference>
<evidence type="ECO:0000313" key="8">
    <source>
        <dbReference type="Proteomes" id="UP001432995"/>
    </source>
</evidence>
<dbReference type="InterPro" id="IPR011639">
    <property type="entry name" value="MethylTrfase_TaqI-like_dom"/>
</dbReference>
<evidence type="ECO:0000313" key="7">
    <source>
        <dbReference type="EMBL" id="MER2289841.1"/>
    </source>
</evidence>
<sequence>MRAPSGAGPSTFAELARNKIGRALARFAPDERCEIGVLAANPDVDATEAPIALLAEFQSKASEAYLCELHRLAWNFSHSPVLITVEPDLVRVWTCCEAPKSDFLVERHLVHEVRAADLEVSELGILQARAARALHWLNLVSGHFLASHAARFTRNGRADQMLLQNLSEMRDQLRNAGLTDDDVSHDLLARVIFVQFLFDRRDADGMAALDSTKLKELHEKGVLSREYTSLPAILDHYKDSYNLFYWLNDHFNGDLFPGKGATAKQRAAEWEAERERVSPRHLRLLADFLRGDMVLASGQLCLWPLYAFDVIPLEFISSIYETFVTERASDEGIYYTPPHLVDFVLDQVLPWNDLTWDLRVLDPACGSGIFLVKAFQRLVHRWKFAHPDCIIPAELMRQLLTTNLLGVDKDPHAVRVACFSLYLAMCDEIEPRRYWTEIRFPAMRGIRLICSDFFDEKPGITTPKVSADALDQGYDLIVGNAPWGKNLLTELAKKWSEHPNHLWPVANKDIGCLFLAKGALLLKSSGRLAMIQSAASLLFNVGDPAIKFRQKLFVTHCVESIFNLSALRFQMFARKHHTSKISVSPTCIVVLRAVPPSSDATIAYVSPKALSETVEELAIPIEPADYRWIDVATAASEPFVWTALMWGTPRDLDLLRKLRRWPTLATYIESGSVRSREGIIFGNREKPLPHLSDRRLFTAASFPSDSRVYLEAKRLPQVRDTIEGGVLKADGKASTNFAAFASPQLLIKQGWSLKVNRFQARLVRSSEPQGILCSQSYVTVTGEQEILSAACLTYNSKIATYFLQLTSGRMATYRPEATVTDLLDVPLPKKIEDLGRIREQADYDVQSFDAFALKDAERVLVDDMVDIHIADFRSKFERPGLRSTRHVEDTLFAKEEEEEAVLSAYASYFTRVLKAGFGSEKGIRAKIFCSRTDEVLPFRLISFELTDADDGKPELFDTDAPSLLAEMVRASERYRAYGQAKQTASLVARVYDGSAAAPTIFIMKPDAVRYWTRSAALNDADEVCADLFRMSMATMGQDSQ</sequence>
<dbReference type="PANTHER" id="PTHR33841">
    <property type="entry name" value="DNA METHYLTRANSFERASE YEEA-RELATED"/>
    <property type="match status" value="1"/>
</dbReference>
<dbReference type="Proteomes" id="UP001432995">
    <property type="component" value="Unassembled WGS sequence"/>
</dbReference>
<evidence type="ECO:0000259" key="6">
    <source>
        <dbReference type="Pfam" id="PF07669"/>
    </source>
</evidence>
<keyword evidence="4" id="KW-0949">S-adenosyl-L-methionine</keyword>
<dbReference type="Pfam" id="PF07669">
    <property type="entry name" value="Eco57I"/>
    <property type="match status" value="1"/>
</dbReference>
<dbReference type="SUPFAM" id="SSF53335">
    <property type="entry name" value="S-adenosyl-L-methionine-dependent methyltransferases"/>
    <property type="match status" value="1"/>
</dbReference>
<dbReference type="GO" id="GO:0008168">
    <property type="term" value="F:methyltransferase activity"/>
    <property type="evidence" value="ECO:0007669"/>
    <property type="project" value="UniProtKB-KW"/>
</dbReference>
<reference evidence="7" key="1">
    <citation type="submission" date="2024-06" db="EMBL/GenBank/DDBJ databases">
        <authorList>
            <person name="Campbell A.G."/>
        </authorList>
    </citation>
    <scope>NUCLEOTIDE SEQUENCE</scope>
    <source>
        <strain evidence="7">EM17</strain>
    </source>
</reference>
<evidence type="ECO:0000256" key="2">
    <source>
        <dbReference type="ARBA" id="ARBA00022603"/>
    </source>
</evidence>
<keyword evidence="8" id="KW-1185">Reference proteome</keyword>
<dbReference type="PANTHER" id="PTHR33841:SF1">
    <property type="entry name" value="DNA METHYLTRANSFERASE A"/>
    <property type="match status" value="1"/>
</dbReference>